<feature type="transmembrane region" description="Helical" evidence="1">
    <location>
        <begin position="30"/>
        <end position="48"/>
    </location>
</feature>
<dbReference type="Proteomes" id="UP000824024">
    <property type="component" value="Unassembled WGS sequence"/>
</dbReference>
<reference evidence="2" key="1">
    <citation type="journal article" date="2021" name="PeerJ">
        <title>Extensive microbial diversity within the chicken gut microbiome revealed by metagenomics and culture.</title>
        <authorList>
            <person name="Gilroy R."/>
            <person name="Ravi A."/>
            <person name="Getino M."/>
            <person name="Pursley I."/>
            <person name="Horton D.L."/>
            <person name="Alikhan N.F."/>
            <person name="Baker D."/>
            <person name="Gharbi K."/>
            <person name="Hall N."/>
            <person name="Watson M."/>
            <person name="Adriaenssens E.M."/>
            <person name="Foster-Nyarko E."/>
            <person name="Jarju S."/>
            <person name="Secka A."/>
            <person name="Antonio M."/>
            <person name="Oren A."/>
            <person name="Chaudhuri R.R."/>
            <person name="La Ragione R."/>
            <person name="Hildebrand F."/>
            <person name="Pallen M.J."/>
        </authorList>
    </citation>
    <scope>NUCLEOTIDE SEQUENCE</scope>
    <source>
        <strain evidence="2">CHK192-9172</strain>
    </source>
</reference>
<keyword evidence="1" id="KW-0812">Transmembrane</keyword>
<name>A0A9D2D2E5_9FIRM</name>
<evidence type="ECO:0000313" key="3">
    <source>
        <dbReference type="Proteomes" id="UP000824024"/>
    </source>
</evidence>
<keyword evidence="1" id="KW-1133">Transmembrane helix</keyword>
<sequence>MSTKTIILFSLWTSFWSAVFYHFYNMFFDFGIPWIMFICLGIYFAMGLKPRQSPGLLLSAYCGLLWGQVDFLLIFLFGTVMGMSTAAASFVAIILGTAVSMYIHLKPLSKTPLRHMPIIFAGVCLTFSQGGKNVPGLFVTFFCGILLAAICSAGQLYLMKKFPLEEKSQDGNVSSN</sequence>
<reference evidence="2" key="2">
    <citation type="submission" date="2021-04" db="EMBL/GenBank/DDBJ databases">
        <authorList>
            <person name="Gilroy R."/>
        </authorList>
    </citation>
    <scope>NUCLEOTIDE SEQUENCE</scope>
    <source>
        <strain evidence="2">CHK192-9172</strain>
    </source>
</reference>
<evidence type="ECO:0000313" key="2">
    <source>
        <dbReference type="EMBL" id="HIZ07264.1"/>
    </source>
</evidence>
<feature type="transmembrane region" description="Helical" evidence="1">
    <location>
        <begin position="83"/>
        <end position="103"/>
    </location>
</feature>
<dbReference type="EMBL" id="DXCH01000139">
    <property type="protein sequence ID" value="HIZ07264.1"/>
    <property type="molecule type" value="Genomic_DNA"/>
</dbReference>
<dbReference type="AlphaFoldDB" id="A0A9D2D2E5"/>
<proteinExistence type="predicted"/>
<organism evidence="2 3">
    <name type="scientific">Candidatus Eubacterium avistercoris</name>
    <dbReference type="NCBI Taxonomy" id="2838567"/>
    <lineage>
        <taxon>Bacteria</taxon>
        <taxon>Bacillati</taxon>
        <taxon>Bacillota</taxon>
        <taxon>Clostridia</taxon>
        <taxon>Eubacteriales</taxon>
        <taxon>Eubacteriaceae</taxon>
        <taxon>Eubacterium</taxon>
    </lineage>
</organism>
<feature type="transmembrane region" description="Helical" evidence="1">
    <location>
        <begin position="7"/>
        <end position="24"/>
    </location>
</feature>
<gene>
    <name evidence="2" type="ORF">IAA08_04930</name>
</gene>
<evidence type="ECO:0000256" key="1">
    <source>
        <dbReference type="SAM" id="Phobius"/>
    </source>
</evidence>
<protein>
    <submittedName>
        <fullName evidence="2">DUF1097 domain-containing protein</fullName>
    </submittedName>
</protein>
<feature type="transmembrane region" description="Helical" evidence="1">
    <location>
        <begin position="137"/>
        <end position="158"/>
    </location>
</feature>
<dbReference type="Pfam" id="PF06496">
    <property type="entry name" value="DUF1097"/>
    <property type="match status" value="1"/>
</dbReference>
<accession>A0A9D2D2E5</accession>
<dbReference type="InterPro" id="IPR009476">
    <property type="entry name" value="DUF1097"/>
</dbReference>
<keyword evidence="1" id="KW-0472">Membrane</keyword>
<comment type="caution">
    <text evidence="2">The sequence shown here is derived from an EMBL/GenBank/DDBJ whole genome shotgun (WGS) entry which is preliminary data.</text>
</comment>
<feature type="transmembrane region" description="Helical" evidence="1">
    <location>
        <begin position="55"/>
        <end position="77"/>
    </location>
</feature>